<feature type="transmembrane region" description="Helical" evidence="1">
    <location>
        <begin position="155"/>
        <end position="177"/>
    </location>
</feature>
<accession>A0A2G8L8L3</accession>
<dbReference type="Proteomes" id="UP000230750">
    <property type="component" value="Unassembled WGS sequence"/>
</dbReference>
<keyword evidence="1" id="KW-0812">Transmembrane</keyword>
<dbReference type="InterPro" id="IPR011009">
    <property type="entry name" value="Kinase-like_dom_sf"/>
</dbReference>
<dbReference type="GO" id="GO:0004714">
    <property type="term" value="F:transmembrane receptor protein tyrosine kinase activity"/>
    <property type="evidence" value="ECO:0007669"/>
    <property type="project" value="TreeGrafter"/>
</dbReference>
<evidence type="ECO:0000313" key="3">
    <source>
        <dbReference type="EMBL" id="PIK56599.1"/>
    </source>
</evidence>
<dbReference type="GO" id="GO:0005524">
    <property type="term" value="F:ATP binding"/>
    <property type="evidence" value="ECO:0007669"/>
    <property type="project" value="InterPro"/>
</dbReference>
<dbReference type="PANTHER" id="PTHR24416:SF611">
    <property type="entry name" value="TYROSINE-PROTEIN KINASE TRANSMEMBRANE RECEPTOR ROR"/>
    <property type="match status" value="1"/>
</dbReference>
<dbReference type="GO" id="GO:0007169">
    <property type="term" value="P:cell surface receptor protein tyrosine kinase signaling pathway"/>
    <property type="evidence" value="ECO:0007669"/>
    <property type="project" value="TreeGrafter"/>
</dbReference>
<dbReference type="AlphaFoldDB" id="A0A2G8L8L3"/>
<dbReference type="OrthoDB" id="543442at2759"/>
<keyword evidence="1" id="KW-0472">Membrane</keyword>
<dbReference type="SUPFAM" id="SSF56112">
    <property type="entry name" value="Protein kinase-like (PK-like)"/>
    <property type="match status" value="1"/>
</dbReference>
<dbReference type="InterPro" id="IPR050122">
    <property type="entry name" value="RTK"/>
</dbReference>
<reference evidence="3 4" key="1">
    <citation type="journal article" date="2017" name="PLoS Biol.">
        <title>The sea cucumber genome provides insights into morphological evolution and visceral regeneration.</title>
        <authorList>
            <person name="Zhang X."/>
            <person name="Sun L."/>
            <person name="Yuan J."/>
            <person name="Sun Y."/>
            <person name="Gao Y."/>
            <person name="Zhang L."/>
            <person name="Li S."/>
            <person name="Dai H."/>
            <person name="Hamel J.F."/>
            <person name="Liu C."/>
            <person name="Yu Y."/>
            <person name="Liu S."/>
            <person name="Lin W."/>
            <person name="Guo K."/>
            <person name="Jin S."/>
            <person name="Xu P."/>
            <person name="Storey K.B."/>
            <person name="Huan P."/>
            <person name="Zhang T."/>
            <person name="Zhou Y."/>
            <person name="Zhang J."/>
            <person name="Lin C."/>
            <person name="Li X."/>
            <person name="Xing L."/>
            <person name="Huo D."/>
            <person name="Sun M."/>
            <person name="Wang L."/>
            <person name="Mercier A."/>
            <person name="Li F."/>
            <person name="Yang H."/>
            <person name="Xiang J."/>
        </authorList>
    </citation>
    <scope>NUCLEOTIDE SEQUENCE [LARGE SCALE GENOMIC DNA]</scope>
    <source>
        <strain evidence="3">Shaxun</strain>
        <tissue evidence="3">Muscle</tissue>
    </source>
</reference>
<dbReference type="InterPro" id="IPR000719">
    <property type="entry name" value="Prot_kinase_dom"/>
</dbReference>
<dbReference type="GO" id="GO:0043235">
    <property type="term" value="C:receptor complex"/>
    <property type="evidence" value="ECO:0007669"/>
    <property type="project" value="TreeGrafter"/>
</dbReference>
<keyword evidence="1" id="KW-1133">Transmembrane helix</keyword>
<dbReference type="InterPro" id="IPR001245">
    <property type="entry name" value="Ser-Thr/Tyr_kinase_cat_dom"/>
</dbReference>
<proteinExistence type="predicted"/>
<evidence type="ECO:0000313" key="4">
    <source>
        <dbReference type="Proteomes" id="UP000230750"/>
    </source>
</evidence>
<comment type="caution">
    <text evidence="3">The sequence shown here is derived from an EMBL/GenBank/DDBJ whole genome shotgun (WGS) entry which is preliminary data.</text>
</comment>
<organism evidence="3 4">
    <name type="scientific">Stichopus japonicus</name>
    <name type="common">Sea cucumber</name>
    <dbReference type="NCBI Taxonomy" id="307972"/>
    <lineage>
        <taxon>Eukaryota</taxon>
        <taxon>Metazoa</taxon>
        <taxon>Echinodermata</taxon>
        <taxon>Eleutherozoa</taxon>
        <taxon>Echinozoa</taxon>
        <taxon>Holothuroidea</taxon>
        <taxon>Aspidochirotacea</taxon>
        <taxon>Aspidochirotida</taxon>
        <taxon>Stichopodidae</taxon>
        <taxon>Apostichopus</taxon>
    </lineage>
</organism>
<evidence type="ECO:0000256" key="1">
    <source>
        <dbReference type="SAM" id="Phobius"/>
    </source>
</evidence>
<evidence type="ECO:0000259" key="2">
    <source>
        <dbReference type="PROSITE" id="PS50011"/>
    </source>
</evidence>
<feature type="domain" description="Protein kinase" evidence="2">
    <location>
        <begin position="210"/>
        <end position="526"/>
    </location>
</feature>
<dbReference type="PANTHER" id="PTHR24416">
    <property type="entry name" value="TYROSINE-PROTEIN KINASE RECEPTOR"/>
    <property type="match status" value="1"/>
</dbReference>
<sequence>MVQSLLRQSLSRLQEETDRYLATLHENSSVAFLYIHGVKSEDKGGYSCYPLNSESEKHICNVLVIEYPGGNPDFSNTDELATQDEFELNSTSSTHVLINQTEDCAVVENVNVSFFTKSSDFPVKTTQLTPKMVTGSLGSHGSTSTLSPNSTSVHWIFIVIILCILAIVVVAMIIAVARKIRSPAQSQSSNLITMSNRSLPSVPVKLIRSSTSRYSGDQGIYNAIRENVKKNHKTTILEIALEDITFDVQIRKGEKVQSWRGTFTHPKNGVVSAMISSASDTNELRLYTEWFRYVSNIVTIPAESDNIVLIYGLCLDIDNIFLVKEYLSCGSLADHLHADRSMNMKYTDLMKESRRSKFISFTMDIIRGMNFLNSNGWAHPGLCSSKILLSADQTCKLYDFCTFDDVKTKVSAIIEKRVTKLEWIVPPETLCYREYNYYSDVWTVGTVIWEIFSMGIPPDEVQPTLLNASAEKVPSRMSFMGNTKDLPPKPAQCPYVVYKAITLCWSRDPLTRPSFRDLTEYLESALSVHNLTTSVEKKFEEDFAVKVQFSSLYFGEGEEFLSPLRKFVKPGVGGYKADFGLTLVIFSRREVRLVLHSIVAGSPSSILEHRRKEGDCCFWDREKLRRGPVNFAVQRTENRRHQGRGR</sequence>
<dbReference type="Pfam" id="PF07714">
    <property type="entry name" value="PK_Tyr_Ser-Thr"/>
    <property type="match status" value="1"/>
</dbReference>
<dbReference type="PROSITE" id="PS50011">
    <property type="entry name" value="PROTEIN_KINASE_DOM"/>
    <property type="match status" value="1"/>
</dbReference>
<dbReference type="EMBL" id="MRZV01000169">
    <property type="protein sequence ID" value="PIK56599.1"/>
    <property type="molecule type" value="Genomic_DNA"/>
</dbReference>
<protein>
    <recommendedName>
        <fullName evidence="2">Protein kinase domain-containing protein</fullName>
    </recommendedName>
</protein>
<dbReference type="GO" id="GO:0005886">
    <property type="term" value="C:plasma membrane"/>
    <property type="evidence" value="ECO:0007669"/>
    <property type="project" value="TreeGrafter"/>
</dbReference>
<name>A0A2G8L8L3_STIJA</name>
<dbReference type="STRING" id="307972.A0A2G8L8L3"/>
<dbReference type="Gene3D" id="1.10.510.10">
    <property type="entry name" value="Transferase(Phosphotransferase) domain 1"/>
    <property type="match status" value="1"/>
</dbReference>
<gene>
    <name evidence="3" type="ORF">BSL78_06455</name>
</gene>
<keyword evidence="4" id="KW-1185">Reference proteome</keyword>